<keyword evidence="2" id="KW-0732">Signal</keyword>
<feature type="compositionally biased region" description="Low complexity" evidence="1">
    <location>
        <begin position="34"/>
        <end position="56"/>
    </location>
</feature>
<evidence type="ECO:0000256" key="2">
    <source>
        <dbReference type="SAM" id="SignalP"/>
    </source>
</evidence>
<dbReference type="Pfam" id="PF14016">
    <property type="entry name" value="DUF4232"/>
    <property type="match status" value="1"/>
</dbReference>
<sequence>MNTSTPNTRTTDRTWKVCAATALAAAALLGATACQPGSSTGSSGSPSNPPQAGAAPDVPGSSAPKPAETAGDNGKNGDSGKGTGNSSGKGDGKGSGTGSGSTAATPCEPETVDITATNVDAKGAPARHLKLTALNTGAKTCTLYHYPITQLGPDAGAPAKLLEGAEINEPTVLKPGAKAYAGVLVAGGGMDEYEITVIDVTLQGRKKLTNVGEAKRVALPAGVKVLYGDDGQRVTEWSLSEGIAMRPITQR</sequence>
<evidence type="ECO:0000313" key="5">
    <source>
        <dbReference type="Proteomes" id="UP000638353"/>
    </source>
</evidence>
<dbReference type="RefSeq" id="WP_189820815.1">
    <property type="nucleotide sequence ID" value="NZ_BMVC01000001.1"/>
</dbReference>
<protein>
    <recommendedName>
        <fullName evidence="3">DUF4232 domain-containing protein</fullName>
    </recommendedName>
</protein>
<reference evidence="4" key="2">
    <citation type="submission" date="2020-09" db="EMBL/GenBank/DDBJ databases">
        <authorList>
            <person name="Sun Q."/>
            <person name="Ohkuma M."/>
        </authorList>
    </citation>
    <scope>NUCLEOTIDE SEQUENCE</scope>
    <source>
        <strain evidence="4">JCM 4637</strain>
    </source>
</reference>
<proteinExistence type="predicted"/>
<evidence type="ECO:0000313" key="4">
    <source>
        <dbReference type="EMBL" id="GHC78038.1"/>
    </source>
</evidence>
<reference evidence="4" key="1">
    <citation type="journal article" date="2014" name="Int. J. Syst. Evol. Microbiol.">
        <title>Complete genome sequence of Corynebacterium casei LMG S-19264T (=DSM 44701T), isolated from a smear-ripened cheese.</title>
        <authorList>
            <consortium name="US DOE Joint Genome Institute (JGI-PGF)"/>
            <person name="Walter F."/>
            <person name="Albersmeier A."/>
            <person name="Kalinowski J."/>
            <person name="Ruckert C."/>
        </authorList>
    </citation>
    <scope>NUCLEOTIDE SEQUENCE</scope>
    <source>
        <strain evidence="4">JCM 4637</strain>
    </source>
</reference>
<feature type="compositionally biased region" description="Gly residues" evidence="1">
    <location>
        <begin position="77"/>
        <end position="99"/>
    </location>
</feature>
<gene>
    <name evidence="4" type="ORF">GCM10010334_02930</name>
</gene>
<feature type="chain" id="PRO_5036688460" description="DUF4232 domain-containing protein" evidence="2">
    <location>
        <begin position="34"/>
        <end position="251"/>
    </location>
</feature>
<evidence type="ECO:0000256" key="1">
    <source>
        <dbReference type="SAM" id="MobiDB-lite"/>
    </source>
</evidence>
<evidence type="ECO:0000259" key="3">
    <source>
        <dbReference type="Pfam" id="PF14016"/>
    </source>
</evidence>
<feature type="signal peptide" evidence="2">
    <location>
        <begin position="1"/>
        <end position="33"/>
    </location>
</feature>
<dbReference type="InterPro" id="IPR025326">
    <property type="entry name" value="DUF4232"/>
</dbReference>
<organism evidence="4 5">
    <name type="scientific">Streptomyces finlayi</name>
    <dbReference type="NCBI Taxonomy" id="67296"/>
    <lineage>
        <taxon>Bacteria</taxon>
        <taxon>Bacillati</taxon>
        <taxon>Actinomycetota</taxon>
        <taxon>Actinomycetes</taxon>
        <taxon>Kitasatosporales</taxon>
        <taxon>Streptomycetaceae</taxon>
        <taxon>Streptomyces</taxon>
    </lineage>
</organism>
<dbReference type="Proteomes" id="UP000638353">
    <property type="component" value="Unassembled WGS sequence"/>
</dbReference>
<dbReference type="AlphaFoldDB" id="A0A918WSC9"/>
<comment type="caution">
    <text evidence="4">The sequence shown here is derived from an EMBL/GenBank/DDBJ whole genome shotgun (WGS) entry which is preliminary data.</text>
</comment>
<feature type="region of interest" description="Disordered" evidence="1">
    <location>
        <begin position="34"/>
        <end position="111"/>
    </location>
</feature>
<name>A0A918WSC9_9ACTN</name>
<dbReference type="EMBL" id="BMVC01000001">
    <property type="protein sequence ID" value="GHC78038.1"/>
    <property type="molecule type" value="Genomic_DNA"/>
</dbReference>
<accession>A0A918WSC9</accession>
<feature type="domain" description="DUF4232" evidence="3">
    <location>
        <begin position="107"/>
        <end position="190"/>
    </location>
</feature>